<proteinExistence type="predicted"/>
<dbReference type="RefSeq" id="WP_280101574.1">
    <property type="nucleotide sequence ID" value="NZ_CP122979.1"/>
</dbReference>
<evidence type="ECO:0000313" key="2">
    <source>
        <dbReference type="EMBL" id="WGI36273.1"/>
    </source>
</evidence>
<sequence>MDNNTKRQLIMKHYLHPENKISKPLDDYQKFYIHSTKCVDEMDLFIKKENNIIVDAKFSGTGCAVFLASTDIFLSLIKNKNITLIEKIIENYHNLINQTKESIDLNLLENLVIFSDVKTHLNRLECASLVYQILKKAI</sequence>
<protein>
    <submittedName>
        <fullName evidence="2">Iron-sulfur cluster assembly scaffold protein</fullName>
    </submittedName>
</protein>
<dbReference type="EMBL" id="CP122979">
    <property type="protein sequence ID" value="WGI36273.1"/>
    <property type="molecule type" value="Genomic_DNA"/>
</dbReference>
<accession>A0ABY8LVF3</accession>
<organism evidence="2 3">
    <name type="scientific">Mesomycoplasma lagogenitalium</name>
    <dbReference type="NCBI Taxonomy" id="171286"/>
    <lineage>
        <taxon>Bacteria</taxon>
        <taxon>Bacillati</taxon>
        <taxon>Mycoplasmatota</taxon>
        <taxon>Mycoplasmoidales</taxon>
        <taxon>Metamycoplasmataceae</taxon>
        <taxon>Mesomycoplasma</taxon>
    </lineage>
</organism>
<dbReference type="Proteomes" id="UP001179842">
    <property type="component" value="Chromosome"/>
</dbReference>
<dbReference type="InterPro" id="IPR002871">
    <property type="entry name" value="NIF_FeS_clus_asmbl_NifU_N"/>
</dbReference>
<dbReference type="SUPFAM" id="SSF82649">
    <property type="entry name" value="SufE/NifU"/>
    <property type="match status" value="1"/>
</dbReference>
<name>A0ABY8LVF3_9BACT</name>
<keyword evidence="3" id="KW-1185">Reference proteome</keyword>
<dbReference type="Pfam" id="PF01592">
    <property type="entry name" value="NifU_N"/>
    <property type="match status" value="1"/>
</dbReference>
<dbReference type="Gene3D" id="3.90.1010.10">
    <property type="match status" value="1"/>
</dbReference>
<evidence type="ECO:0000259" key="1">
    <source>
        <dbReference type="Pfam" id="PF01592"/>
    </source>
</evidence>
<gene>
    <name evidence="2" type="ORF">QEG99_02220</name>
</gene>
<evidence type="ECO:0000313" key="3">
    <source>
        <dbReference type="Proteomes" id="UP001179842"/>
    </source>
</evidence>
<reference evidence="2" key="1">
    <citation type="submission" date="2023-04" db="EMBL/GenBank/DDBJ databases">
        <title>Completed genome of Mycoplasma lagogenitalium type strain 12MS.</title>
        <authorList>
            <person name="Spergser J."/>
        </authorList>
    </citation>
    <scope>NUCLEOTIDE SEQUENCE</scope>
    <source>
        <strain evidence="2">12MS</strain>
    </source>
</reference>
<feature type="domain" description="NIF system FeS cluster assembly NifU N-terminal" evidence="1">
    <location>
        <begin position="7"/>
        <end position="119"/>
    </location>
</feature>